<dbReference type="OrthoDB" id="3247214at2759"/>
<name>A0A166AHT1_EXIGL</name>
<keyword evidence="5" id="KW-1185">Reference proteome</keyword>
<dbReference type="EMBL" id="KV426016">
    <property type="protein sequence ID" value="KZV91976.1"/>
    <property type="molecule type" value="Genomic_DNA"/>
</dbReference>
<dbReference type="AlphaFoldDB" id="A0A166AHT1"/>
<evidence type="ECO:0000256" key="2">
    <source>
        <dbReference type="SAM" id="Phobius"/>
    </source>
</evidence>
<dbReference type="STRING" id="1314781.A0A166AHT1"/>
<feature type="compositionally biased region" description="Basic residues" evidence="1">
    <location>
        <begin position="46"/>
        <end position="55"/>
    </location>
</feature>
<evidence type="ECO:0000313" key="4">
    <source>
        <dbReference type="EMBL" id="KZV91999.1"/>
    </source>
</evidence>
<feature type="region of interest" description="Disordered" evidence="1">
    <location>
        <begin position="94"/>
        <end position="123"/>
    </location>
</feature>
<dbReference type="Proteomes" id="UP000077266">
    <property type="component" value="Unassembled WGS sequence"/>
</dbReference>
<feature type="compositionally biased region" description="Low complexity" evidence="1">
    <location>
        <begin position="98"/>
        <end position="116"/>
    </location>
</feature>
<keyword evidence="2" id="KW-0472">Membrane</keyword>
<feature type="compositionally biased region" description="Pro residues" evidence="1">
    <location>
        <begin position="429"/>
        <end position="476"/>
    </location>
</feature>
<feature type="transmembrane region" description="Helical" evidence="2">
    <location>
        <begin position="410"/>
        <end position="427"/>
    </location>
</feature>
<protein>
    <submittedName>
        <fullName evidence="4">Uncharacterized protein</fullName>
    </submittedName>
</protein>
<feature type="transmembrane region" description="Helical" evidence="2">
    <location>
        <begin position="373"/>
        <end position="398"/>
    </location>
</feature>
<dbReference type="EMBL" id="KV426016">
    <property type="protein sequence ID" value="KZV91999.1"/>
    <property type="molecule type" value="Genomic_DNA"/>
</dbReference>
<keyword evidence="2" id="KW-0812">Transmembrane</keyword>
<evidence type="ECO:0000313" key="5">
    <source>
        <dbReference type="Proteomes" id="UP000077266"/>
    </source>
</evidence>
<feature type="region of interest" description="Disordered" evidence="1">
    <location>
        <begin position="1"/>
        <end position="59"/>
    </location>
</feature>
<organism evidence="4 5">
    <name type="scientific">Exidia glandulosa HHB12029</name>
    <dbReference type="NCBI Taxonomy" id="1314781"/>
    <lineage>
        <taxon>Eukaryota</taxon>
        <taxon>Fungi</taxon>
        <taxon>Dikarya</taxon>
        <taxon>Basidiomycota</taxon>
        <taxon>Agaricomycotina</taxon>
        <taxon>Agaricomycetes</taxon>
        <taxon>Auriculariales</taxon>
        <taxon>Exidiaceae</taxon>
        <taxon>Exidia</taxon>
    </lineage>
</organism>
<feature type="region of interest" description="Disordered" evidence="1">
    <location>
        <begin position="168"/>
        <end position="195"/>
    </location>
</feature>
<feature type="compositionally biased region" description="Polar residues" evidence="1">
    <location>
        <begin position="175"/>
        <end position="185"/>
    </location>
</feature>
<sequence length="504" mass="53551">MSSPVSSSPPTSPNPVLRFLRKSLDNPDVGGSRKNAGQPQAGGFRAKFRRPRLKRATTLPVELEAPDEKDALVDMSEDRSARDVGLPTGTRFVESDTISRATSRSLRTRTSSVRPSSDGHGSHLVVADSVDDVVDFAVASTAASGAEGTPTTVQRSLARKIQNLLSSVPPFYGSDGTSTPNNTDSAPPGPGTTDSILKLLSSANVMNGTWGILDRLISTPKKDDKSNPGSGAAHDEGDSLMIYGPLIIDASSTVELARSEVVSMSVEVTEEITHSAHDDSAWWPFGGHNKEPPKDSFERRRSIVIQDVTVWYPSLTKVSIKCSWWGFRLYLPEPVMLILDQKELQTAQRAAMITTALTWIINNVPTAAMSPPLLVVVQVLKGLVPLIGYIAGFIAWSWGQIKGFDRGQGVVLSATWLLPIALIPGAWDGPPPPPVPDPVPTPTPAPTEPAPTTPAPADPTTPTPAPAPTCPAPQPTQPVVTDPAATPTPVPVPISNAKKGWFGK</sequence>
<proteinExistence type="predicted"/>
<keyword evidence="2" id="KW-1133">Transmembrane helix</keyword>
<reference evidence="4 5" key="1">
    <citation type="journal article" date="2016" name="Mol. Biol. Evol.">
        <title>Comparative Genomics of Early-Diverging Mushroom-Forming Fungi Provides Insights into the Origins of Lignocellulose Decay Capabilities.</title>
        <authorList>
            <person name="Nagy L.G."/>
            <person name="Riley R."/>
            <person name="Tritt A."/>
            <person name="Adam C."/>
            <person name="Daum C."/>
            <person name="Floudas D."/>
            <person name="Sun H."/>
            <person name="Yadav J.S."/>
            <person name="Pangilinan J."/>
            <person name="Larsson K.H."/>
            <person name="Matsuura K."/>
            <person name="Barry K."/>
            <person name="Labutti K."/>
            <person name="Kuo R."/>
            <person name="Ohm R.A."/>
            <person name="Bhattacharya S.S."/>
            <person name="Shirouzu T."/>
            <person name="Yoshinaga Y."/>
            <person name="Martin F.M."/>
            <person name="Grigoriev I.V."/>
            <person name="Hibbett D.S."/>
        </authorList>
    </citation>
    <scope>NUCLEOTIDE SEQUENCE [LARGE SCALE GENOMIC DNA]</scope>
    <source>
        <strain evidence="4 5">HHB12029</strain>
    </source>
</reference>
<evidence type="ECO:0000256" key="1">
    <source>
        <dbReference type="SAM" id="MobiDB-lite"/>
    </source>
</evidence>
<accession>A0A166AHT1</accession>
<feature type="region of interest" description="Disordered" evidence="1">
    <location>
        <begin position="429"/>
        <end position="504"/>
    </location>
</feature>
<gene>
    <name evidence="3" type="ORF">EXIGLDRAFT_836738</name>
    <name evidence="4" type="ORF">EXIGLDRAFT_836758</name>
</gene>
<evidence type="ECO:0000313" key="3">
    <source>
        <dbReference type="EMBL" id="KZV91976.1"/>
    </source>
</evidence>